<feature type="chain" id="PRO_5044675602" evidence="6">
    <location>
        <begin position="18"/>
        <end position="77"/>
    </location>
</feature>
<name>A0A8C1KL89_CYPCA</name>
<dbReference type="Ensembl" id="ENSCCRT00015020592.1">
    <property type="protein sequence ID" value="ENSCCRP00015019878.1"/>
    <property type="gene ID" value="ENSCCRG00015008617.1"/>
</dbReference>
<keyword evidence="6" id="KW-0732">Signal</keyword>
<sequence length="77" mass="8348">MLAPVVLAVCFAVLARGAVIPGRSKEPNCSEYSLPICTREFNPVCGTDGVTYSNECMLCLLNMEEKVNTFISKKGNC</sequence>
<keyword evidence="5" id="KW-1015">Disulfide bond</keyword>
<dbReference type="Proteomes" id="UP001155660">
    <property type="component" value="Chromosome A14"/>
</dbReference>
<dbReference type="GO" id="GO:0005576">
    <property type="term" value="C:extracellular region"/>
    <property type="evidence" value="ECO:0007669"/>
    <property type="project" value="UniProtKB-SubCell"/>
</dbReference>
<evidence type="ECO:0000256" key="4">
    <source>
        <dbReference type="ARBA" id="ARBA00022900"/>
    </source>
</evidence>
<dbReference type="PROSITE" id="PS51465">
    <property type="entry name" value="KAZAL_2"/>
    <property type="match status" value="1"/>
</dbReference>
<dbReference type="Gene3D" id="3.30.60.30">
    <property type="match status" value="1"/>
</dbReference>
<evidence type="ECO:0000256" key="6">
    <source>
        <dbReference type="SAM" id="SignalP"/>
    </source>
</evidence>
<organism evidence="8 9">
    <name type="scientific">Cyprinus carpio</name>
    <name type="common">Common carp</name>
    <dbReference type="NCBI Taxonomy" id="7962"/>
    <lineage>
        <taxon>Eukaryota</taxon>
        <taxon>Metazoa</taxon>
        <taxon>Chordata</taxon>
        <taxon>Craniata</taxon>
        <taxon>Vertebrata</taxon>
        <taxon>Euteleostomi</taxon>
        <taxon>Actinopterygii</taxon>
        <taxon>Neopterygii</taxon>
        <taxon>Teleostei</taxon>
        <taxon>Ostariophysi</taxon>
        <taxon>Cypriniformes</taxon>
        <taxon>Cyprinidae</taxon>
        <taxon>Cyprininae</taxon>
        <taxon>Cyprinus</taxon>
    </lineage>
</organism>
<dbReference type="PROSITE" id="PS00282">
    <property type="entry name" value="KAZAL_1"/>
    <property type="match status" value="1"/>
</dbReference>
<keyword evidence="9" id="KW-1185">Reference proteome</keyword>
<dbReference type="SMART" id="SM00280">
    <property type="entry name" value="KAZAL"/>
    <property type="match status" value="1"/>
</dbReference>
<dbReference type="Proteomes" id="UP000694700">
    <property type="component" value="Unplaced"/>
</dbReference>
<dbReference type="GeneID" id="122147391"/>
<reference evidence="10" key="1">
    <citation type="submission" date="2025-04" db="UniProtKB">
        <authorList>
            <consortium name="RefSeq"/>
        </authorList>
    </citation>
    <scope>IDENTIFICATION</scope>
    <source>
        <tissue evidence="10">Muscle</tissue>
    </source>
</reference>
<dbReference type="InterPro" id="IPR001239">
    <property type="entry name" value="Prot_inh_Kazal-m"/>
</dbReference>
<dbReference type="Proteomes" id="UP000694427">
    <property type="component" value="Unplaced"/>
</dbReference>
<dbReference type="Ensembl" id="ENSCCRT00010052741.1">
    <property type="protein sequence ID" value="ENSCCRP00010048110.1"/>
    <property type="gene ID" value="ENSCCRG00010020349.1"/>
</dbReference>
<feature type="signal peptide" evidence="6">
    <location>
        <begin position="1"/>
        <end position="17"/>
    </location>
</feature>
<dbReference type="Pfam" id="PF00050">
    <property type="entry name" value="Kazal_1"/>
    <property type="match status" value="1"/>
</dbReference>
<dbReference type="OrthoDB" id="126772at2759"/>
<dbReference type="Ensembl" id="ENSCCRT00020051528.1">
    <property type="protein sequence ID" value="ENSCCRP00020047290.1"/>
    <property type="gene ID" value="ENSCCRG00020020995.1"/>
</dbReference>
<evidence type="ECO:0000256" key="2">
    <source>
        <dbReference type="ARBA" id="ARBA00022525"/>
    </source>
</evidence>
<evidence type="ECO:0000256" key="1">
    <source>
        <dbReference type="ARBA" id="ARBA00004613"/>
    </source>
</evidence>
<gene>
    <name evidence="8 10" type="primary">LOC122147391</name>
</gene>
<evidence type="ECO:0000313" key="10">
    <source>
        <dbReference type="RefSeq" id="XP_042625639.1"/>
    </source>
</evidence>
<dbReference type="InterPro" id="IPR051597">
    <property type="entry name" value="Bifunctional_prot_inhibitor"/>
</dbReference>
<reference evidence="8" key="2">
    <citation type="submission" date="2025-05" db="UniProtKB">
        <authorList>
            <consortium name="Ensembl"/>
        </authorList>
    </citation>
    <scope>IDENTIFICATION</scope>
</reference>
<protein>
    <submittedName>
        <fullName evidence="8">Serine peptidase inhibitor, Kazal type 2, tandem duplicate 1</fullName>
    </submittedName>
    <submittedName>
        <fullName evidence="10">Trypsin inhibitor ClTI-1-like</fullName>
    </submittedName>
</protein>
<dbReference type="FunFam" id="3.30.60.30:FF:000031">
    <property type="entry name" value="Serine protease inhibitor Kazal-type 2"/>
    <property type="match status" value="1"/>
</dbReference>
<dbReference type="GO" id="GO:0004867">
    <property type="term" value="F:serine-type endopeptidase inhibitor activity"/>
    <property type="evidence" value="ECO:0007669"/>
    <property type="project" value="UniProtKB-KW"/>
</dbReference>
<dbReference type="PRINTS" id="PR00290">
    <property type="entry name" value="KAZALINHBTR"/>
</dbReference>
<dbReference type="RefSeq" id="XP_042625639.1">
    <property type="nucleotide sequence ID" value="XM_042769705.1"/>
</dbReference>
<dbReference type="InterPro" id="IPR002350">
    <property type="entry name" value="Kazal_dom"/>
</dbReference>
<evidence type="ECO:0000259" key="7">
    <source>
        <dbReference type="PROSITE" id="PS51465"/>
    </source>
</evidence>
<evidence type="ECO:0000256" key="5">
    <source>
        <dbReference type="ARBA" id="ARBA00023157"/>
    </source>
</evidence>
<dbReference type="PANTHER" id="PTHR47729">
    <property type="entry name" value="SERINE PEPTIDASE INHIBITOR, KAZAL TYPE 2, TANDEM DUPLICATE 1-RELATED"/>
    <property type="match status" value="1"/>
</dbReference>
<keyword evidence="2" id="KW-0964">Secreted</keyword>
<evidence type="ECO:0000313" key="9">
    <source>
        <dbReference type="Proteomes" id="UP000694427"/>
    </source>
</evidence>
<evidence type="ECO:0000313" key="8">
    <source>
        <dbReference type="Ensembl" id="ENSCCRP00010048110.1"/>
    </source>
</evidence>
<dbReference type="PANTHER" id="PTHR47729:SF1">
    <property type="entry name" value="OVOMUCOID-LIKE-RELATED"/>
    <property type="match status" value="1"/>
</dbReference>
<dbReference type="KEGG" id="ccar:122147391"/>
<proteinExistence type="predicted"/>
<keyword evidence="4" id="KW-0722">Serine protease inhibitor</keyword>
<dbReference type="Proteomes" id="UP000694701">
    <property type="component" value="Unplaced"/>
</dbReference>
<dbReference type="AlphaFoldDB" id="A0A8C1KL89"/>
<dbReference type="InterPro" id="IPR036058">
    <property type="entry name" value="Kazal_dom_sf"/>
</dbReference>
<dbReference type="SUPFAM" id="SSF100895">
    <property type="entry name" value="Kazal-type serine protease inhibitors"/>
    <property type="match status" value="1"/>
</dbReference>
<comment type="subcellular location">
    <subcellularLocation>
        <location evidence="1">Secreted</location>
    </subcellularLocation>
</comment>
<feature type="domain" description="Kazal-like" evidence="7">
    <location>
        <begin position="23"/>
        <end position="77"/>
    </location>
</feature>
<keyword evidence="3" id="KW-0646">Protease inhibitor</keyword>
<evidence type="ECO:0000256" key="3">
    <source>
        <dbReference type="ARBA" id="ARBA00022690"/>
    </source>
</evidence>
<accession>A0A8C1KL89</accession>